<evidence type="ECO:0000313" key="2">
    <source>
        <dbReference type="EMBL" id="CAA2102601.1"/>
    </source>
</evidence>
<evidence type="ECO:0008006" key="3">
    <source>
        <dbReference type="Google" id="ProtNLM"/>
    </source>
</evidence>
<name>A0A679IZB5_VARPD</name>
<dbReference type="RefSeq" id="WP_339089527.1">
    <property type="nucleotide sequence ID" value="NZ_LR743507.1"/>
</dbReference>
<organism evidence="2">
    <name type="scientific">Variovorax paradoxus</name>
    <dbReference type="NCBI Taxonomy" id="34073"/>
    <lineage>
        <taxon>Bacteria</taxon>
        <taxon>Pseudomonadati</taxon>
        <taxon>Pseudomonadota</taxon>
        <taxon>Betaproteobacteria</taxon>
        <taxon>Burkholderiales</taxon>
        <taxon>Comamonadaceae</taxon>
        <taxon>Variovorax</taxon>
    </lineage>
</organism>
<sequence>MACDPLITDGFRFPRLPFNRPGLPRIAWRIGRYPDFVEAMTRHIDAAPELAEWTHRDADDPAIALMQGAAILGDILGFYQEHYANEAYLRTAAWRTSVADLVRLTGYRLAPGIGGRATFAFEARGTQPVTLRAGFPVKADLRDVSAPADFQTTGELVAWPHLGRFNLYRARQYGWIIGAGQARVELATVGGAGDPASLESVELKKGDRLVLVPEENLLGLQFQLALGWTLAQSYEEIVVVEKVERQLGRVILTLAGNFTHGWFTHCRAFLLGRSFRHFGASAPPQFVESTGGSAPVTNVSTTPFARGTKATLTYASPYMTLDAQTFPLEQEVHDLAAGGTALVTGVVGFPVAVTRTIATVRSQPARWGNLNMPASFVRLDRAIAPDWTSAFPAFPALADLRTLRLHETKGPMLQLRPVATFAATAFANGTQALNFYGSAAQARALAGRRLHLSHADGRSVELTCTNVPGDFTQADPDPARMWPLSFDRAPAPFTRADFDEAKPPVTVFGNLADATQGKQETDAVLGNGDARQTLQTFPLPKSPLTYRLSNGAVPPQTPFLEVWVGGRLWTRVDSFFGHGPQEEIYIVREDAENRSFVQFGDGEMGARLPSGVKNVVARYRSGTGARGPVKPGATPSSSERPDGFDKVSLAGIVSGGADPEDADKAREAAPGKVQSLGRLVSLRDFETETLSVPGVTTATAAWDLYQGVPAVILRVLLEAGRETEFADVRATLAHAQRCRGPDRFPVIVQQALPRYVFVDVTYARDPGWRAEDVDAALRAALGLAGDADNERTGLFGLRARRLGEREYASRIEGRLQNVPGVLWCRVAAMGRFAAGVTEVSTLVLPNPPRPLAALLPCTPRELLQLLPAHLTLTPAAELSAGECA</sequence>
<feature type="region of interest" description="Disordered" evidence="1">
    <location>
        <begin position="623"/>
        <end position="644"/>
    </location>
</feature>
<accession>A0A679IZB5</accession>
<protein>
    <recommendedName>
        <fullName evidence="3">Baseplate protein J-like domain-containing protein</fullName>
    </recommendedName>
</protein>
<gene>
    <name evidence="2" type="ORF">VVAX_01837</name>
</gene>
<dbReference type="AlphaFoldDB" id="A0A679IZB5"/>
<dbReference type="EMBL" id="LR743507">
    <property type="protein sequence ID" value="CAA2102601.1"/>
    <property type="molecule type" value="Genomic_DNA"/>
</dbReference>
<evidence type="ECO:0000256" key="1">
    <source>
        <dbReference type="SAM" id="MobiDB-lite"/>
    </source>
</evidence>
<proteinExistence type="predicted"/>
<reference evidence="2" key="1">
    <citation type="submission" date="2019-12" db="EMBL/GenBank/DDBJ databases">
        <authorList>
            <person name="Cremers G."/>
        </authorList>
    </citation>
    <scope>NUCLEOTIDE SEQUENCE</scope>
    <source>
        <strain evidence="2">Vvax</strain>
    </source>
</reference>